<gene>
    <name evidence="2" type="ORF">WDJ50_11495</name>
</gene>
<reference evidence="2" key="1">
    <citation type="submission" date="2024-03" db="EMBL/GenBank/DDBJ databases">
        <title>Deinococcus weizhi sp. nov., isolated from human skin.</title>
        <authorList>
            <person name="Wei Z."/>
            <person name="Tian F."/>
            <person name="Yang C."/>
            <person name="Xin L.T."/>
            <person name="Wen Z.J."/>
            <person name="Lan K.C."/>
            <person name="Yu L."/>
            <person name="Zhe W."/>
            <person name="Dan F.D."/>
            <person name="Jun W."/>
            <person name="Rui Z."/>
            <person name="Yong X.J."/>
            <person name="Ting Y."/>
            <person name="Wei X."/>
            <person name="Xu Z.G."/>
            <person name="Xin Z."/>
            <person name="Dong F.G."/>
            <person name="Ni X.M."/>
            <person name="Zheng M.G."/>
            <person name="Chun Y."/>
            <person name="Qian W.X."/>
        </authorList>
    </citation>
    <scope>NUCLEOTIDE SEQUENCE</scope>
    <source>
        <strain evidence="2">VB142</strain>
    </source>
</reference>
<feature type="chain" id="PRO_5043526057" evidence="1">
    <location>
        <begin position="23"/>
        <end position="252"/>
    </location>
</feature>
<dbReference type="PROSITE" id="PS51257">
    <property type="entry name" value="PROKAR_LIPOPROTEIN"/>
    <property type="match status" value="1"/>
</dbReference>
<dbReference type="EMBL" id="CP149782">
    <property type="protein sequence ID" value="WYF44029.1"/>
    <property type="molecule type" value="Genomic_DNA"/>
</dbReference>
<proteinExistence type="predicted"/>
<protein>
    <submittedName>
        <fullName evidence="2">Uncharacterized protein</fullName>
    </submittedName>
</protein>
<dbReference type="RefSeq" id="WP_339095218.1">
    <property type="nucleotide sequence ID" value="NZ_CP149782.1"/>
</dbReference>
<accession>A0AAU6Q1E9</accession>
<evidence type="ECO:0000313" key="2">
    <source>
        <dbReference type="EMBL" id="WYF44029.1"/>
    </source>
</evidence>
<sequence>MKHHAVLATGLLMLGLTGCMPAAKSPNWTATPGPAGTTSLISATGQPIKMALTPRFAVQEGDVFGGVELVGQMGVWVLRQDRTRADVDGLKVQGRSLREPVNVVMVDLFAKSPQEALLRVTSALDRVGLNPADGYTHGYQAYLNGDFAPEVPAGQTFARGLGTAREERLRLFGPWKYGEGYVFLAGIAAQNVTGQGRSFSDFMVTREDLAEQLNTRTPFRKKGYVDLLSKVDTPRETTADHDGCAVVFVARE</sequence>
<dbReference type="AlphaFoldDB" id="A0AAU6Q1E9"/>
<keyword evidence="1" id="KW-0732">Signal</keyword>
<organism evidence="2">
    <name type="scientific">Deinococcus sp. VB142</name>
    <dbReference type="NCBI Taxonomy" id="3112952"/>
    <lineage>
        <taxon>Bacteria</taxon>
        <taxon>Thermotogati</taxon>
        <taxon>Deinococcota</taxon>
        <taxon>Deinococci</taxon>
        <taxon>Deinococcales</taxon>
        <taxon>Deinococcaceae</taxon>
        <taxon>Deinococcus</taxon>
    </lineage>
</organism>
<evidence type="ECO:0000256" key="1">
    <source>
        <dbReference type="SAM" id="SignalP"/>
    </source>
</evidence>
<name>A0AAU6Q1E9_9DEIO</name>
<feature type="signal peptide" evidence="1">
    <location>
        <begin position="1"/>
        <end position="22"/>
    </location>
</feature>